<feature type="non-terminal residue" evidence="1">
    <location>
        <position position="1"/>
    </location>
</feature>
<reference evidence="1" key="1">
    <citation type="submission" date="2018-06" db="EMBL/GenBank/DDBJ databases">
        <authorList>
            <person name="Zhirakovskaya E."/>
        </authorList>
    </citation>
    <scope>NUCLEOTIDE SEQUENCE</scope>
</reference>
<proteinExistence type="predicted"/>
<name>A0A3B0UER2_9ZZZZ</name>
<dbReference type="AlphaFoldDB" id="A0A3B0UER2"/>
<dbReference type="EMBL" id="UOES01000583">
    <property type="protein sequence ID" value="VAW29511.1"/>
    <property type="molecule type" value="Genomic_DNA"/>
</dbReference>
<sequence length="23" mass="2498">DYAQLSIFAKVIMVIGIASMTII</sequence>
<protein>
    <submittedName>
        <fullName evidence="1">Uncharacterized protein</fullName>
    </submittedName>
</protein>
<accession>A0A3B0UER2</accession>
<organism evidence="1">
    <name type="scientific">hydrothermal vent metagenome</name>
    <dbReference type="NCBI Taxonomy" id="652676"/>
    <lineage>
        <taxon>unclassified sequences</taxon>
        <taxon>metagenomes</taxon>
        <taxon>ecological metagenomes</taxon>
    </lineage>
</organism>
<gene>
    <name evidence="1" type="ORF">MNBD_BACTEROID06-1671</name>
</gene>
<evidence type="ECO:0000313" key="1">
    <source>
        <dbReference type="EMBL" id="VAW29511.1"/>
    </source>
</evidence>